<accession>A0ABP0KCU2</accession>
<reference evidence="2 3" key="1">
    <citation type="submission" date="2024-02" db="EMBL/GenBank/DDBJ databases">
        <authorList>
            <person name="Chen Y."/>
            <person name="Shah S."/>
            <person name="Dougan E. K."/>
            <person name="Thang M."/>
            <person name="Chan C."/>
        </authorList>
    </citation>
    <scope>NUCLEOTIDE SEQUENCE [LARGE SCALE GENOMIC DNA]</scope>
</reference>
<name>A0ABP0KCU2_9DINO</name>
<evidence type="ECO:0000313" key="3">
    <source>
        <dbReference type="Proteomes" id="UP001642484"/>
    </source>
</evidence>
<dbReference type="PANTHER" id="PTHR19308:SF14">
    <property type="entry name" value="START DOMAIN-CONTAINING PROTEIN"/>
    <property type="match status" value="1"/>
</dbReference>
<dbReference type="PANTHER" id="PTHR19308">
    <property type="entry name" value="PHOSPHATIDYLCHOLINE TRANSFER PROTEIN"/>
    <property type="match status" value="1"/>
</dbReference>
<dbReference type="EMBL" id="CAXAMN010008080">
    <property type="protein sequence ID" value="CAK9023887.1"/>
    <property type="molecule type" value="Genomic_DNA"/>
</dbReference>
<dbReference type="Pfam" id="PF01852">
    <property type="entry name" value="START"/>
    <property type="match status" value="1"/>
</dbReference>
<evidence type="ECO:0000259" key="1">
    <source>
        <dbReference type="PROSITE" id="PS50848"/>
    </source>
</evidence>
<proteinExistence type="predicted"/>
<gene>
    <name evidence="2" type="ORF">CCMP2556_LOCUS15399</name>
</gene>
<dbReference type="InterPro" id="IPR051213">
    <property type="entry name" value="START_lipid_transfer"/>
</dbReference>
<feature type="domain" description="START" evidence="1">
    <location>
        <begin position="1"/>
        <end position="148"/>
    </location>
</feature>
<protein>
    <recommendedName>
        <fullName evidence="1">START domain-containing protein</fullName>
    </recommendedName>
</protein>
<dbReference type="InterPro" id="IPR002913">
    <property type="entry name" value="START_lipid-bd_dom"/>
</dbReference>
<dbReference type="CDD" id="cd00177">
    <property type="entry name" value="START"/>
    <property type="match status" value="1"/>
</dbReference>
<dbReference type="InterPro" id="IPR023393">
    <property type="entry name" value="START-like_dom_sf"/>
</dbReference>
<evidence type="ECO:0000313" key="2">
    <source>
        <dbReference type="EMBL" id="CAK9023887.1"/>
    </source>
</evidence>
<dbReference type="Gene3D" id="3.30.530.20">
    <property type="match status" value="1"/>
</dbReference>
<sequence length="196" mass="22517">MFHRCEKRMQWDKSFFEMKVVDEIEGSDILYSVLRVPAVVATQSEHTVERAVEPEAVATANGHGRSVDGTILISLRSANHPELPETSKHVRAESFTSGYVMRRYDDGNEKGTKVFLMTCTDVKGIIPKWIINFVAPRKPGEWIDCLKRVTWMGEDGRVKKSEGWKGRLSRLSHQDLILGDGFRLDIEYFTWDDRIQ</sequence>
<organism evidence="2 3">
    <name type="scientific">Durusdinium trenchii</name>
    <dbReference type="NCBI Taxonomy" id="1381693"/>
    <lineage>
        <taxon>Eukaryota</taxon>
        <taxon>Sar</taxon>
        <taxon>Alveolata</taxon>
        <taxon>Dinophyceae</taxon>
        <taxon>Suessiales</taxon>
        <taxon>Symbiodiniaceae</taxon>
        <taxon>Durusdinium</taxon>
    </lineage>
</organism>
<dbReference type="Proteomes" id="UP001642484">
    <property type="component" value="Unassembled WGS sequence"/>
</dbReference>
<dbReference type="SUPFAM" id="SSF55961">
    <property type="entry name" value="Bet v1-like"/>
    <property type="match status" value="1"/>
</dbReference>
<dbReference type="PROSITE" id="PS50848">
    <property type="entry name" value="START"/>
    <property type="match status" value="1"/>
</dbReference>
<comment type="caution">
    <text evidence="2">The sequence shown here is derived from an EMBL/GenBank/DDBJ whole genome shotgun (WGS) entry which is preliminary data.</text>
</comment>
<keyword evidence="3" id="KW-1185">Reference proteome</keyword>